<accession>A0A4C1UWB7</accession>
<feature type="transmembrane region" description="Helical" evidence="1">
    <location>
        <begin position="103"/>
        <end position="130"/>
    </location>
</feature>
<keyword evidence="1" id="KW-0812">Transmembrane</keyword>
<evidence type="ECO:0000313" key="3">
    <source>
        <dbReference type="Proteomes" id="UP000299102"/>
    </source>
</evidence>
<dbReference type="Proteomes" id="UP000299102">
    <property type="component" value="Unassembled WGS sequence"/>
</dbReference>
<name>A0A4C1UWB7_EUMVA</name>
<gene>
    <name evidence="2" type="ORF">EVAR_14613_1</name>
</gene>
<protein>
    <submittedName>
        <fullName evidence="2">Uncharacterized protein</fullName>
    </submittedName>
</protein>
<dbReference type="AlphaFoldDB" id="A0A4C1UWB7"/>
<dbReference type="OrthoDB" id="7480422at2759"/>
<evidence type="ECO:0000313" key="2">
    <source>
        <dbReference type="EMBL" id="GBP30094.1"/>
    </source>
</evidence>
<keyword evidence="3" id="KW-1185">Reference proteome</keyword>
<organism evidence="2 3">
    <name type="scientific">Eumeta variegata</name>
    <name type="common">Bagworm moth</name>
    <name type="synonym">Eumeta japonica</name>
    <dbReference type="NCBI Taxonomy" id="151549"/>
    <lineage>
        <taxon>Eukaryota</taxon>
        <taxon>Metazoa</taxon>
        <taxon>Ecdysozoa</taxon>
        <taxon>Arthropoda</taxon>
        <taxon>Hexapoda</taxon>
        <taxon>Insecta</taxon>
        <taxon>Pterygota</taxon>
        <taxon>Neoptera</taxon>
        <taxon>Endopterygota</taxon>
        <taxon>Lepidoptera</taxon>
        <taxon>Glossata</taxon>
        <taxon>Ditrysia</taxon>
        <taxon>Tineoidea</taxon>
        <taxon>Psychidae</taxon>
        <taxon>Oiketicinae</taxon>
        <taxon>Eumeta</taxon>
    </lineage>
</organism>
<evidence type="ECO:0000256" key="1">
    <source>
        <dbReference type="SAM" id="Phobius"/>
    </source>
</evidence>
<dbReference type="EMBL" id="BGZK01000228">
    <property type="protein sequence ID" value="GBP30094.1"/>
    <property type="molecule type" value="Genomic_DNA"/>
</dbReference>
<keyword evidence="1" id="KW-0472">Membrane</keyword>
<proteinExistence type="predicted"/>
<keyword evidence="1" id="KW-1133">Transmembrane helix</keyword>
<comment type="caution">
    <text evidence="2">The sequence shown here is derived from an EMBL/GenBank/DDBJ whole genome shotgun (WGS) entry which is preliminary data.</text>
</comment>
<reference evidence="2 3" key="1">
    <citation type="journal article" date="2019" name="Commun. Biol.">
        <title>The bagworm genome reveals a unique fibroin gene that provides high tensile strength.</title>
        <authorList>
            <person name="Kono N."/>
            <person name="Nakamura H."/>
            <person name="Ohtoshi R."/>
            <person name="Tomita M."/>
            <person name="Numata K."/>
            <person name="Arakawa K."/>
        </authorList>
    </citation>
    <scope>NUCLEOTIDE SEQUENCE [LARGE SCALE GENOMIC DNA]</scope>
</reference>
<sequence length="140" mass="15483">MLYRVYYGKCSEELFNLILVVDFCHLTACRKYQQHHLDGWRTTTVRFICNNAPRTAGHALVIPLGLRVSMGAGEHSLPGGPNGRSPLNYPKILTDLGVHTNPILVLFVISIPVAAFIILPTLLQVTVSICMKPAKMLVSK</sequence>